<evidence type="ECO:0000256" key="38">
    <source>
        <dbReference type="ARBA" id="ARBA00048704"/>
    </source>
</evidence>
<evidence type="ECO:0000256" key="10">
    <source>
        <dbReference type="ARBA" id="ARBA00023351"/>
    </source>
</evidence>
<evidence type="ECO:0000256" key="46">
    <source>
        <dbReference type="ARBA" id="ARBA00049449"/>
    </source>
</evidence>
<dbReference type="Gene3D" id="3.40.50.1820">
    <property type="entry name" value="alpha/beta hydrolase"/>
    <property type="match status" value="1"/>
</dbReference>
<dbReference type="Gene3D" id="3.40.50.720">
    <property type="entry name" value="NAD(P)-binding Rossmann-like Domain"/>
    <property type="match status" value="1"/>
</dbReference>
<keyword evidence="2" id="KW-0596">Phosphopantetheine</keyword>
<reference evidence="53" key="1">
    <citation type="submission" date="2022-01" db="EMBL/GenBank/DDBJ databases">
        <authorList>
            <person name="King R."/>
        </authorList>
    </citation>
    <scope>NUCLEOTIDE SEQUENCE</scope>
</reference>
<dbReference type="Pfam" id="PF13602">
    <property type="entry name" value="ADH_zinc_N_2"/>
    <property type="match status" value="1"/>
</dbReference>
<comment type="catalytic activity">
    <reaction evidence="11">
        <text>(3R)-hydroxyhexanoyl-[ACP] = (2E)-hexenoyl-[ACP] + H2O</text>
        <dbReference type="Rhea" id="RHEA:41828"/>
        <dbReference type="Rhea" id="RHEA-COMP:9630"/>
        <dbReference type="Rhea" id="RHEA-COMP:9631"/>
        <dbReference type="ChEBI" id="CHEBI:15377"/>
        <dbReference type="ChEBI" id="CHEBI:78457"/>
        <dbReference type="ChEBI" id="CHEBI:78458"/>
    </reaction>
    <physiologicalReaction direction="left-to-right" evidence="11">
        <dbReference type="Rhea" id="RHEA:41829"/>
    </physiologicalReaction>
</comment>
<comment type="catalytic activity">
    <reaction evidence="45">
        <text>3-oxooctanoyl-[ACP] + NADPH + H(+) = (3R)-hydroxyoctanoyl-[ACP] + NADP(+)</text>
        <dbReference type="Rhea" id="RHEA:41840"/>
        <dbReference type="Rhea" id="RHEA-COMP:9633"/>
        <dbReference type="Rhea" id="RHEA-COMP:9634"/>
        <dbReference type="ChEBI" id="CHEBI:15378"/>
        <dbReference type="ChEBI" id="CHEBI:57783"/>
        <dbReference type="ChEBI" id="CHEBI:58349"/>
        <dbReference type="ChEBI" id="CHEBI:78460"/>
        <dbReference type="ChEBI" id="CHEBI:78461"/>
    </reaction>
    <physiologicalReaction direction="left-to-right" evidence="45">
        <dbReference type="Rhea" id="RHEA:41841"/>
    </physiologicalReaction>
</comment>
<dbReference type="PROSITE" id="PS50075">
    <property type="entry name" value="CARRIER"/>
    <property type="match status" value="1"/>
</dbReference>
<feature type="domain" description="Ketosynthase family 3 (KS3)" evidence="51">
    <location>
        <begin position="28"/>
        <end position="434"/>
    </location>
</feature>
<evidence type="ECO:0000256" key="15">
    <source>
        <dbReference type="ARBA" id="ARBA00023399"/>
    </source>
</evidence>
<evidence type="ECO:0000313" key="54">
    <source>
        <dbReference type="Proteomes" id="UP001153737"/>
    </source>
</evidence>
<feature type="region of interest" description="C-terminal hotdog fold" evidence="49">
    <location>
        <begin position="958"/>
        <end position="1087"/>
    </location>
</feature>
<evidence type="ECO:0000256" key="20">
    <source>
        <dbReference type="ARBA" id="ARBA00047394"/>
    </source>
</evidence>
<comment type="catalytic activity">
    <reaction evidence="35">
        <text>3-oxohexanoyl-[ACP] + NADPH + H(+) = (3R)-hydroxyhexanoyl-[ACP] + NADP(+)</text>
        <dbReference type="Rhea" id="RHEA:41824"/>
        <dbReference type="Rhea" id="RHEA-COMP:9629"/>
        <dbReference type="Rhea" id="RHEA-COMP:9630"/>
        <dbReference type="ChEBI" id="CHEBI:15378"/>
        <dbReference type="ChEBI" id="CHEBI:57783"/>
        <dbReference type="ChEBI" id="CHEBI:58349"/>
        <dbReference type="ChEBI" id="CHEBI:78456"/>
        <dbReference type="ChEBI" id="CHEBI:78457"/>
    </reaction>
    <physiologicalReaction direction="left-to-right" evidence="35">
        <dbReference type="Rhea" id="RHEA:41825"/>
    </physiologicalReaction>
</comment>
<dbReference type="InterPro" id="IPR001227">
    <property type="entry name" value="Ac_transferase_dom_sf"/>
</dbReference>
<dbReference type="SMART" id="SM00825">
    <property type="entry name" value="PKS_KS"/>
    <property type="match status" value="1"/>
</dbReference>
<evidence type="ECO:0000256" key="37">
    <source>
        <dbReference type="ARBA" id="ARBA00048691"/>
    </source>
</evidence>
<evidence type="ECO:0000256" key="48">
    <source>
        <dbReference type="ARBA" id="ARBA00049533"/>
    </source>
</evidence>
<evidence type="ECO:0000256" key="4">
    <source>
        <dbReference type="ARBA" id="ARBA00022679"/>
    </source>
</evidence>
<keyword evidence="6" id="KW-0663">Pyridoxal phosphate</keyword>
<evidence type="ECO:0000256" key="45">
    <source>
        <dbReference type="ARBA" id="ARBA00049422"/>
    </source>
</evidence>
<comment type="catalytic activity">
    <reaction evidence="46">
        <text>butanoyl-[ACP] + malonyl-[ACP] + H(+) = 3-oxohexanoyl-[ACP] + holo-[ACP] + CO2</text>
        <dbReference type="Rhea" id="RHEA:41820"/>
        <dbReference type="Rhea" id="RHEA-COMP:9623"/>
        <dbReference type="Rhea" id="RHEA-COMP:9628"/>
        <dbReference type="Rhea" id="RHEA-COMP:9629"/>
        <dbReference type="Rhea" id="RHEA-COMP:9685"/>
        <dbReference type="ChEBI" id="CHEBI:15378"/>
        <dbReference type="ChEBI" id="CHEBI:16526"/>
        <dbReference type="ChEBI" id="CHEBI:64479"/>
        <dbReference type="ChEBI" id="CHEBI:78449"/>
        <dbReference type="ChEBI" id="CHEBI:78454"/>
        <dbReference type="ChEBI" id="CHEBI:78456"/>
    </reaction>
    <physiologicalReaction direction="left-to-right" evidence="46">
        <dbReference type="Rhea" id="RHEA:41821"/>
    </physiologicalReaction>
</comment>
<dbReference type="InterPro" id="IPR042104">
    <property type="entry name" value="PKS_dehydratase_sf"/>
</dbReference>
<dbReference type="Gene3D" id="3.30.70.3290">
    <property type="match status" value="2"/>
</dbReference>
<dbReference type="InterPro" id="IPR049900">
    <property type="entry name" value="PKS_mFAS_DH"/>
</dbReference>
<evidence type="ECO:0000256" key="26">
    <source>
        <dbReference type="ARBA" id="ARBA00047810"/>
    </source>
</evidence>
<evidence type="ECO:0000256" key="47">
    <source>
        <dbReference type="ARBA" id="ARBA00049521"/>
    </source>
</evidence>
<evidence type="ECO:0000313" key="53">
    <source>
        <dbReference type="EMBL" id="CAH1160281.1"/>
    </source>
</evidence>
<comment type="catalytic activity">
    <reaction evidence="36">
        <text>a 2,3-saturated acyl-[ACP] + NADP(+) = a (2E)-enoyl-[ACP] + NADPH + H(+)</text>
        <dbReference type="Rhea" id="RHEA:22564"/>
        <dbReference type="Rhea" id="RHEA-COMP:9925"/>
        <dbReference type="Rhea" id="RHEA-COMP:9926"/>
        <dbReference type="ChEBI" id="CHEBI:15378"/>
        <dbReference type="ChEBI" id="CHEBI:57783"/>
        <dbReference type="ChEBI" id="CHEBI:58349"/>
        <dbReference type="ChEBI" id="CHEBI:78784"/>
        <dbReference type="ChEBI" id="CHEBI:78785"/>
        <dbReference type="EC" id="1.3.1.39"/>
    </reaction>
    <physiologicalReaction direction="right-to-left" evidence="36">
        <dbReference type="Rhea" id="RHEA:22566"/>
    </physiologicalReaction>
</comment>
<evidence type="ECO:0000256" key="41">
    <source>
        <dbReference type="ARBA" id="ARBA00049109"/>
    </source>
</evidence>
<gene>
    <name evidence="53" type="ORF">PHAECO_LOCUS6990</name>
</gene>
<comment type="catalytic activity">
    <reaction evidence="28">
        <text>3-oxobutanoyl-[ACP] + NADPH + H(+) = (3R)-hydroxybutanoyl-[ACP] + NADP(+)</text>
        <dbReference type="Rhea" id="RHEA:41804"/>
        <dbReference type="Rhea" id="RHEA-COMP:9625"/>
        <dbReference type="Rhea" id="RHEA-COMP:9626"/>
        <dbReference type="ChEBI" id="CHEBI:15378"/>
        <dbReference type="ChEBI" id="CHEBI:57783"/>
        <dbReference type="ChEBI" id="CHEBI:58349"/>
        <dbReference type="ChEBI" id="CHEBI:78450"/>
        <dbReference type="ChEBI" id="CHEBI:78451"/>
    </reaction>
    <physiologicalReaction direction="left-to-right" evidence="28">
        <dbReference type="Rhea" id="RHEA:41805"/>
    </physiologicalReaction>
</comment>
<feature type="region of interest" description="N-terminal hotdog fold" evidence="49">
    <location>
        <begin position="821"/>
        <end position="943"/>
    </location>
</feature>
<comment type="catalytic activity">
    <reaction evidence="41">
        <text>decanoyl-[ACP] + malonyl-[ACP] + H(+) = 3-oxododecanoyl-[ACP] + holo-[ACP] + CO2</text>
        <dbReference type="Rhea" id="RHEA:41868"/>
        <dbReference type="Rhea" id="RHEA-COMP:9623"/>
        <dbReference type="Rhea" id="RHEA-COMP:9640"/>
        <dbReference type="Rhea" id="RHEA-COMP:9641"/>
        <dbReference type="Rhea" id="RHEA-COMP:9685"/>
        <dbReference type="ChEBI" id="CHEBI:15378"/>
        <dbReference type="ChEBI" id="CHEBI:16526"/>
        <dbReference type="ChEBI" id="CHEBI:64479"/>
        <dbReference type="ChEBI" id="CHEBI:78449"/>
        <dbReference type="ChEBI" id="CHEBI:78468"/>
        <dbReference type="ChEBI" id="CHEBI:78469"/>
    </reaction>
    <physiologicalReaction direction="left-to-right" evidence="41">
        <dbReference type="Rhea" id="RHEA:41869"/>
    </physiologicalReaction>
</comment>
<evidence type="ECO:0000256" key="18">
    <source>
        <dbReference type="ARBA" id="ARBA00023442"/>
    </source>
</evidence>
<dbReference type="PROSITE" id="PS52019">
    <property type="entry name" value="PKS_MFAS_DH"/>
    <property type="match status" value="1"/>
</dbReference>
<feature type="domain" description="PKS/mFAS DH" evidence="52">
    <location>
        <begin position="821"/>
        <end position="1087"/>
    </location>
</feature>
<dbReference type="GO" id="GO:0004315">
    <property type="term" value="F:3-oxoacyl-[acyl-carrier-protein] synthase activity"/>
    <property type="evidence" value="ECO:0007669"/>
    <property type="project" value="UniProtKB-EC"/>
</dbReference>
<evidence type="ECO:0000256" key="27">
    <source>
        <dbReference type="ARBA" id="ARBA00047897"/>
    </source>
</evidence>
<evidence type="ECO:0000256" key="25">
    <source>
        <dbReference type="ARBA" id="ARBA00047578"/>
    </source>
</evidence>
<dbReference type="InterPro" id="IPR013968">
    <property type="entry name" value="PKS_KR"/>
</dbReference>
<dbReference type="GO" id="GO:0004316">
    <property type="term" value="F:3-oxoacyl-[acyl-carrier-protein] reductase (NADPH) activity"/>
    <property type="evidence" value="ECO:0007669"/>
    <property type="project" value="UniProtKB-EC"/>
</dbReference>
<comment type="catalytic activity">
    <reaction evidence="14">
        <text>(3R)-hydroxytetradecanoyl-[ACP] = (2E)-tetradecenoyl-[ACP] + H2O</text>
        <dbReference type="Rhea" id="RHEA:41892"/>
        <dbReference type="Rhea" id="RHEA-COMP:9646"/>
        <dbReference type="Rhea" id="RHEA-COMP:9647"/>
        <dbReference type="ChEBI" id="CHEBI:15377"/>
        <dbReference type="ChEBI" id="CHEBI:78474"/>
        <dbReference type="ChEBI" id="CHEBI:78475"/>
    </reaction>
    <physiologicalReaction direction="left-to-right" evidence="14">
        <dbReference type="Rhea" id="RHEA:41893"/>
    </physiologicalReaction>
</comment>
<dbReference type="InterPro" id="IPR020841">
    <property type="entry name" value="PKS_Beta-ketoAc_synthase_dom"/>
</dbReference>
<dbReference type="PANTHER" id="PTHR43775:SF23">
    <property type="entry name" value="FATTY ACID SYNTHASE 3"/>
    <property type="match status" value="1"/>
</dbReference>
<dbReference type="GO" id="GO:0019171">
    <property type="term" value="F:(3R)-hydroxyacyl-[acyl-carrier-protein] dehydratase activity"/>
    <property type="evidence" value="ECO:0007669"/>
    <property type="project" value="UniProtKB-EC"/>
</dbReference>
<dbReference type="InterPro" id="IPR032821">
    <property type="entry name" value="PKS_assoc"/>
</dbReference>
<comment type="function">
    <text evidence="18">Fatty acid synthetase is a multifunctional enzyme that catalyzes the de novo biosynthesis of long-chain saturated fatty acids starting from acetyl-CoA and malonyl-CoA in the presence of NADPH. This multifunctional protein contains 7 catalytic activities and a site for the binding of the prosthetic group 4'-phosphopantetheine of the acyl carrier protein ([ACP]) domain.</text>
</comment>
<comment type="catalytic activity">
    <reaction evidence="48">
        <text>octanoyl-[ACP] + malonyl-[ACP] + H(+) = 3-oxodecanoyl-[ACP] + holo-[ACP] + CO2</text>
        <dbReference type="Rhea" id="RHEA:41852"/>
        <dbReference type="Rhea" id="RHEA-COMP:9623"/>
        <dbReference type="Rhea" id="RHEA-COMP:9636"/>
        <dbReference type="Rhea" id="RHEA-COMP:9637"/>
        <dbReference type="Rhea" id="RHEA-COMP:9685"/>
        <dbReference type="ChEBI" id="CHEBI:15378"/>
        <dbReference type="ChEBI" id="CHEBI:16526"/>
        <dbReference type="ChEBI" id="CHEBI:64479"/>
        <dbReference type="ChEBI" id="CHEBI:78449"/>
        <dbReference type="ChEBI" id="CHEBI:78463"/>
        <dbReference type="ChEBI" id="CHEBI:78464"/>
    </reaction>
    <physiologicalReaction direction="left-to-right" evidence="48">
        <dbReference type="Rhea" id="RHEA:41853"/>
    </physiologicalReaction>
</comment>
<dbReference type="InterPro" id="IPR016039">
    <property type="entry name" value="Thiolase-like"/>
</dbReference>
<evidence type="ECO:0000256" key="44">
    <source>
        <dbReference type="ARBA" id="ARBA00049414"/>
    </source>
</evidence>
<dbReference type="SMART" id="SM00822">
    <property type="entry name" value="PKS_KR"/>
    <property type="match status" value="1"/>
</dbReference>
<evidence type="ECO:0000256" key="11">
    <source>
        <dbReference type="ARBA" id="ARBA00023373"/>
    </source>
</evidence>
<dbReference type="InterPro" id="IPR014030">
    <property type="entry name" value="Ketoacyl_synth_N"/>
</dbReference>
<evidence type="ECO:0000256" key="3">
    <source>
        <dbReference type="ARBA" id="ARBA00022553"/>
    </source>
</evidence>
<dbReference type="GO" id="GO:0004313">
    <property type="term" value="F:[acyl-carrier-protein] S-acetyltransferase activity"/>
    <property type="evidence" value="ECO:0007669"/>
    <property type="project" value="UniProtKB-EC"/>
</dbReference>
<evidence type="ECO:0000256" key="12">
    <source>
        <dbReference type="ARBA" id="ARBA00023388"/>
    </source>
</evidence>
<dbReference type="SUPFAM" id="SSF51735">
    <property type="entry name" value="NAD(P)-binding Rossmann-fold domains"/>
    <property type="match status" value="2"/>
</dbReference>
<dbReference type="InterPro" id="IPR057326">
    <property type="entry name" value="KR_dom"/>
</dbReference>
<dbReference type="SUPFAM" id="SSF50129">
    <property type="entry name" value="GroES-like"/>
    <property type="match status" value="1"/>
</dbReference>
<comment type="catalytic activity">
    <reaction evidence="38">
        <text>hexadecanoyl-[ACP] + H2O = hexadecanoate + holo-[ACP] + H(+)</text>
        <dbReference type="Rhea" id="RHEA:41932"/>
        <dbReference type="Rhea" id="RHEA-COMP:9652"/>
        <dbReference type="Rhea" id="RHEA-COMP:9685"/>
        <dbReference type="ChEBI" id="CHEBI:7896"/>
        <dbReference type="ChEBI" id="CHEBI:15377"/>
        <dbReference type="ChEBI" id="CHEBI:15378"/>
        <dbReference type="ChEBI" id="CHEBI:64479"/>
        <dbReference type="ChEBI" id="CHEBI:78483"/>
        <dbReference type="EC" id="3.1.2.14"/>
    </reaction>
    <physiologicalReaction direction="left-to-right" evidence="38">
        <dbReference type="Rhea" id="RHEA:41933"/>
    </physiologicalReaction>
</comment>
<evidence type="ECO:0000256" key="14">
    <source>
        <dbReference type="ARBA" id="ARBA00023398"/>
    </source>
</evidence>
<dbReference type="Pfam" id="PF21149">
    <property type="entry name" value="FAS_pseudo-KR"/>
    <property type="match status" value="1"/>
</dbReference>
<comment type="catalytic activity">
    <reaction evidence="27">
        <text>(2E)-hexenoyl-[ACP] + NADPH + H(+) = hexanoyl-[ACP] + NADP(+)</text>
        <dbReference type="Rhea" id="RHEA:41832"/>
        <dbReference type="Rhea" id="RHEA-COMP:9631"/>
        <dbReference type="Rhea" id="RHEA-COMP:9632"/>
        <dbReference type="ChEBI" id="CHEBI:15378"/>
        <dbReference type="ChEBI" id="CHEBI:57783"/>
        <dbReference type="ChEBI" id="CHEBI:58349"/>
        <dbReference type="ChEBI" id="CHEBI:78458"/>
        <dbReference type="ChEBI" id="CHEBI:78459"/>
    </reaction>
    <physiologicalReaction direction="left-to-right" evidence="27">
        <dbReference type="Rhea" id="RHEA:41833"/>
    </physiologicalReaction>
</comment>
<dbReference type="InterPro" id="IPR001031">
    <property type="entry name" value="Thioesterase"/>
</dbReference>
<evidence type="ECO:0000256" key="8">
    <source>
        <dbReference type="ARBA" id="ARBA00023268"/>
    </source>
</evidence>
<dbReference type="InterPro" id="IPR036736">
    <property type="entry name" value="ACP-like_sf"/>
</dbReference>
<dbReference type="Pfam" id="PF02801">
    <property type="entry name" value="Ketoacyl-synt_C"/>
    <property type="match status" value="1"/>
</dbReference>
<comment type="catalytic activity">
    <reaction evidence="12">
        <text>(3R)-hydroxydecanoyl-[ACP] = (2E)-decenoyl-[ACP] + H2O</text>
        <dbReference type="Rhea" id="RHEA:41860"/>
        <dbReference type="Rhea" id="RHEA-COMP:9638"/>
        <dbReference type="Rhea" id="RHEA-COMP:9639"/>
        <dbReference type="ChEBI" id="CHEBI:15377"/>
        <dbReference type="ChEBI" id="CHEBI:78466"/>
        <dbReference type="ChEBI" id="CHEBI:78467"/>
    </reaction>
    <physiologicalReaction direction="left-to-right" evidence="12">
        <dbReference type="Rhea" id="RHEA:41861"/>
    </physiologicalReaction>
</comment>
<evidence type="ECO:0000256" key="1">
    <source>
        <dbReference type="ARBA" id="ARBA00005189"/>
    </source>
</evidence>
<comment type="catalytic activity">
    <reaction evidence="32">
        <text>tetradecanoyl-[ACP] + H2O = tetradecanoate + holo-[ACP] + H(+)</text>
        <dbReference type="Rhea" id="RHEA:30123"/>
        <dbReference type="Rhea" id="RHEA-COMP:9648"/>
        <dbReference type="Rhea" id="RHEA-COMP:9685"/>
        <dbReference type="ChEBI" id="CHEBI:15377"/>
        <dbReference type="ChEBI" id="CHEBI:15378"/>
        <dbReference type="ChEBI" id="CHEBI:30807"/>
        <dbReference type="ChEBI" id="CHEBI:64479"/>
        <dbReference type="ChEBI" id="CHEBI:78477"/>
        <dbReference type="EC" id="3.1.2.14"/>
    </reaction>
    <physiologicalReaction direction="left-to-right" evidence="32">
        <dbReference type="Rhea" id="RHEA:30124"/>
    </physiologicalReaction>
</comment>
<keyword evidence="4" id="KW-0808">Transferase</keyword>
<dbReference type="PROSITE" id="PS00606">
    <property type="entry name" value="KS3_1"/>
    <property type="match status" value="1"/>
</dbReference>
<dbReference type="GO" id="GO:0141148">
    <property type="term" value="F:enoyl-[acyl-carrier-protein] reductase (NADPH) activity"/>
    <property type="evidence" value="ECO:0007669"/>
    <property type="project" value="UniProtKB-EC"/>
</dbReference>
<dbReference type="GO" id="GO:0006633">
    <property type="term" value="P:fatty acid biosynthetic process"/>
    <property type="evidence" value="ECO:0007669"/>
    <property type="project" value="InterPro"/>
</dbReference>
<dbReference type="Pfam" id="PF00975">
    <property type="entry name" value="Thioesterase"/>
    <property type="match status" value="1"/>
</dbReference>
<comment type="catalytic activity">
    <reaction evidence="47">
        <text>(2E)-decenoyl-[ACP] + NADPH + H(+) = decanoyl-[ACP] + NADP(+)</text>
        <dbReference type="Rhea" id="RHEA:41864"/>
        <dbReference type="Rhea" id="RHEA-COMP:9639"/>
        <dbReference type="Rhea" id="RHEA-COMP:9640"/>
        <dbReference type="ChEBI" id="CHEBI:15378"/>
        <dbReference type="ChEBI" id="CHEBI:57783"/>
        <dbReference type="ChEBI" id="CHEBI:58349"/>
        <dbReference type="ChEBI" id="CHEBI:78467"/>
        <dbReference type="ChEBI" id="CHEBI:78468"/>
    </reaction>
    <physiologicalReaction direction="left-to-right" evidence="47">
        <dbReference type="Rhea" id="RHEA:41865"/>
    </physiologicalReaction>
</comment>
<evidence type="ECO:0000256" key="30">
    <source>
        <dbReference type="ARBA" id="ARBA00048051"/>
    </source>
</evidence>
<dbReference type="CDD" id="cd08954">
    <property type="entry name" value="KR_1_FAS_SDR_x"/>
    <property type="match status" value="1"/>
</dbReference>
<comment type="catalytic activity">
    <reaction evidence="39">
        <text>3-oxotetradecanoyl-[ACP] + NADPH + H(+) = (3R)-hydroxytetradecanoyl-[ACP] + NADP(+)</text>
        <dbReference type="Rhea" id="RHEA:41888"/>
        <dbReference type="Rhea" id="RHEA-COMP:9645"/>
        <dbReference type="Rhea" id="RHEA-COMP:9646"/>
        <dbReference type="ChEBI" id="CHEBI:15378"/>
        <dbReference type="ChEBI" id="CHEBI:57783"/>
        <dbReference type="ChEBI" id="CHEBI:58349"/>
        <dbReference type="ChEBI" id="CHEBI:78473"/>
        <dbReference type="ChEBI" id="CHEBI:78474"/>
    </reaction>
    <physiologicalReaction direction="left-to-right" evidence="39">
        <dbReference type="Rhea" id="RHEA:41889"/>
    </physiologicalReaction>
</comment>
<evidence type="ECO:0000256" key="43">
    <source>
        <dbReference type="ARBA" id="ARBA00049263"/>
    </source>
</evidence>
<dbReference type="InterPro" id="IPR036291">
    <property type="entry name" value="NAD(P)-bd_dom_sf"/>
</dbReference>
<evidence type="ECO:0000256" key="24">
    <source>
        <dbReference type="ARBA" id="ARBA00047500"/>
    </source>
</evidence>
<evidence type="ECO:0000256" key="39">
    <source>
        <dbReference type="ARBA" id="ARBA00048935"/>
    </source>
</evidence>
<dbReference type="SUPFAM" id="SSF53474">
    <property type="entry name" value="alpha/beta-Hydrolases"/>
    <property type="match status" value="1"/>
</dbReference>
<dbReference type="Gene3D" id="3.90.180.10">
    <property type="entry name" value="Medium-chain alcohol dehydrogenases, catalytic domain"/>
    <property type="match status" value="1"/>
</dbReference>
<dbReference type="InterPro" id="IPR029058">
    <property type="entry name" value="AB_hydrolase_fold"/>
</dbReference>
<feature type="active site" description="Proton donor; for dehydratase activity" evidence="49">
    <location>
        <position position="1007"/>
    </location>
</feature>
<dbReference type="Gene3D" id="3.10.129.110">
    <property type="entry name" value="Polyketide synthase dehydratase"/>
    <property type="match status" value="1"/>
</dbReference>
<keyword evidence="8" id="KW-0511">Multifunctional enzyme</keyword>
<comment type="catalytic activity">
    <reaction evidence="10">
        <text>(3R)-hydroxydodecanoyl-[ACP] = (2E)-dodecenoyl-[ACP] + H2O</text>
        <dbReference type="Rhea" id="RHEA:41876"/>
        <dbReference type="Rhea" id="RHEA-COMP:9642"/>
        <dbReference type="Rhea" id="RHEA-COMP:9643"/>
        <dbReference type="ChEBI" id="CHEBI:15377"/>
        <dbReference type="ChEBI" id="CHEBI:78470"/>
        <dbReference type="ChEBI" id="CHEBI:78472"/>
    </reaction>
    <physiologicalReaction direction="left-to-right" evidence="10">
        <dbReference type="Rhea" id="RHEA:41877"/>
    </physiologicalReaction>
</comment>
<keyword evidence="3" id="KW-0597">Phosphoprotein</keyword>
<dbReference type="FunFam" id="3.40.50.720:FF:000209">
    <property type="entry name" value="Polyketide synthase Pks12"/>
    <property type="match status" value="1"/>
</dbReference>
<comment type="catalytic activity">
    <reaction evidence="9">
        <text>(3R)-hydroxyoctanoyl-[ACP] = (2E)-octenoyl-[ACP] + H2O</text>
        <dbReference type="Rhea" id="RHEA:41844"/>
        <dbReference type="Rhea" id="RHEA-COMP:9634"/>
        <dbReference type="Rhea" id="RHEA-COMP:9635"/>
        <dbReference type="ChEBI" id="CHEBI:15377"/>
        <dbReference type="ChEBI" id="CHEBI:78461"/>
        <dbReference type="ChEBI" id="CHEBI:78462"/>
    </reaction>
    <physiologicalReaction direction="left-to-right" evidence="9">
        <dbReference type="Rhea" id="RHEA:41845"/>
    </physiologicalReaction>
</comment>
<comment type="catalytic activity">
    <reaction evidence="22">
        <text>3-oxodecanoyl-[ACP] + NADPH + H(+) = (3R)-hydroxydecanoyl-[ACP] + NADP(+)</text>
        <dbReference type="Rhea" id="RHEA:41856"/>
        <dbReference type="Rhea" id="RHEA-COMP:9637"/>
        <dbReference type="Rhea" id="RHEA-COMP:9638"/>
        <dbReference type="ChEBI" id="CHEBI:15378"/>
        <dbReference type="ChEBI" id="CHEBI:57783"/>
        <dbReference type="ChEBI" id="CHEBI:58349"/>
        <dbReference type="ChEBI" id="CHEBI:78464"/>
        <dbReference type="ChEBI" id="CHEBI:78466"/>
    </reaction>
    <physiologicalReaction direction="left-to-right" evidence="22">
        <dbReference type="Rhea" id="RHEA:41857"/>
    </physiologicalReaction>
</comment>
<dbReference type="InterPro" id="IPR018201">
    <property type="entry name" value="Ketoacyl_synth_AS"/>
</dbReference>
<evidence type="ECO:0000256" key="32">
    <source>
        <dbReference type="ARBA" id="ARBA00048289"/>
    </source>
</evidence>
<comment type="catalytic activity">
    <reaction evidence="34">
        <text>a fatty acyl-[ACP] + malonyl-[ACP] + H(+) = a 3-oxoacyl-[ACP] + holo-[ACP] + CO2</text>
        <dbReference type="Rhea" id="RHEA:22836"/>
        <dbReference type="Rhea" id="RHEA-COMP:9623"/>
        <dbReference type="Rhea" id="RHEA-COMP:9685"/>
        <dbReference type="Rhea" id="RHEA-COMP:9916"/>
        <dbReference type="Rhea" id="RHEA-COMP:14125"/>
        <dbReference type="ChEBI" id="CHEBI:15378"/>
        <dbReference type="ChEBI" id="CHEBI:16526"/>
        <dbReference type="ChEBI" id="CHEBI:64479"/>
        <dbReference type="ChEBI" id="CHEBI:78449"/>
        <dbReference type="ChEBI" id="CHEBI:78776"/>
        <dbReference type="ChEBI" id="CHEBI:138651"/>
        <dbReference type="EC" id="2.3.1.41"/>
    </reaction>
    <physiologicalReaction direction="left-to-right" evidence="34">
        <dbReference type="Rhea" id="RHEA:22837"/>
    </physiologicalReaction>
</comment>
<comment type="catalytic activity">
    <reaction evidence="29">
        <text>acetyl-[ACP] + malonyl-[ACP] + H(+) = 3-oxobutanoyl-[ACP] + holo-[ACP] + CO2</text>
        <dbReference type="Rhea" id="RHEA:41800"/>
        <dbReference type="Rhea" id="RHEA-COMP:9621"/>
        <dbReference type="Rhea" id="RHEA-COMP:9623"/>
        <dbReference type="Rhea" id="RHEA-COMP:9625"/>
        <dbReference type="Rhea" id="RHEA-COMP:9685"/>
        <dbReference type="ChEBI" id="CHEBI:15378"/>
        <dbReference type="ChEBI" id="CHEBI:16526"/>
        <dbReference type="ChEBI" id="CHEBI:64479"/>
        <dbReference type="ChEBI" id="CHEBI:78446"/>
        <dbReference type="ChEBI" id="CHEBI:78449"/>
        <dbReference type="ChEBI" id="CHEBI:78450"/>
    </reaction>
    <physiologicalReaction direction="left-to-right" evidence="29">
        <dbReference type="Rhea" id="RHEA:41801"/>
    </physiologicalReaction>
</comment>
<evidence type="ECO:0000256" key="9">
    <source>
        <dbReference type="ARBA" id="ARBA00023332"/>
    </source>
</evidence>
<evidence type="ECO:0000256" key="2">
    <source>
        <dbReference type="ARBA" id="ARBA00022450"/>
    </source>
</evidence>
<dbReference type="SMART" id="SM00823">
    <property type="entry name" value="PKS_PP"/>
    <property type="match status" value="1"/>
</dbReference>
<evidence type="ECO:0000256" key="16">
    <source>
        <dbReference type="ARBA" id="ARBA00023401"/>
    </source>
</evidence>
<dbReference type="GO" id="GO:0016297">
    <property type="term" value="F:fatty acyl-[ACP] hydrolase activity"/>
    <property type="evidence" value="ECO:0007669"/>
    <property type="project" value="UniProtKB-EC"/>
</dbReference>
<dbReference type="SUPFAM" id="SSF53901">
    <property type="entry name" value="Thiolase-like"/>
    <property type="match status" value="1"/>
</dbReference>
<comment type="catalytic activity">
    <reaction evidence="43">
        <text>3-oxododecanoyl-[ACP] + NADPH + H(+) = (3R)-hydroxydodecanoyl-[ACP] + NADP(+)</text>
        <dbReference type="Rhea" id="RHEA:41872"/>
        <dbReference type="Rhea" id="RHEA-COMP:9641"/>
        <dbReference type="Rhea" id="RHEA-COMP:9642"/>
        <dbReference type="ChEBI" id="CHEBI:15378"/>
        <dbReference type="ChEBI" id="CHEBI:57783"/>
        <dbReference type="ChEBI" id="CHEBI:58349"/>
        <dbReference type="ChEBI" id="CHEBI:78469"/>
        <dbReference type="ChEBI" id="CHEBI:78470"/>
    </reaction>
    <physiologicalReaction direction="left-to-right" evidence="43">
        <dbReference type="Rhea" id="RHEA:41873"/>
    </physiologicalReaction>
</comment>
<comment type="catalytic activity">
    <reaction evidence="42">
        <text>(2E)-tetradecenoyl-[ACP] + NADPH + H(+) = tetradecanoyl-[ACP] + NADP(+)</text>
        <dbReference type="Rhea" id="RHEA:41896"/>
        <dbReference type="Rhea" id="RHEA-COMP:9647"/>
        <dbReference type="Rhea" id="RHEA-COMP:9648"/>
        <dbReference type="ChEBI" id="CHEBI:15378"/>
        <dbReference type="ChEBI" id="CHEBI:57783"/>
        <dbReference type="ChEBI" id="CHEBI:58349"/>
        <dbReference type="ChEBI" id="CHEBI:78475"/>
        <dbReference type="ChEBI" id="CHEBI:78477"/>
    </reaction>
    <physiologicalReaction direction="left-to-right" evidence="42">
        <dbReference type="Rhea" id="RHEA:41897"/>
    </physiologicalReaction>
</comment>
<comment type="catalytic activity">
    <reaction evidence="24">
        <text>(2E)-butenoyl-[ACP] + NADPH + H(+) = butanoyl-[ACP] + NADP(+)</text>
        <dbReference type="Rhea" id="RHEA:41812"/>
        <dbReference type="Rhea" id="RHEA-COMP:9627"/>
        <dbReference type="Rhea" id="RHEA-COMP:9628"/>
        <dbReference type="ChEBI" id="CHEBI:15378"/>
        <dbReference type="ChEBI" id="CHEBI:57783"/>
        <dbReference type="ChEBI" id="CHEBI:58349"/>
        <dbReference type="ChEBI" id="CHEBI:78453"/>
        <dbReference type="ChEBI" id="CHEBI:78454"/>
    </reaction>
    <physiologicalReaction direction="left-to-right" evidence="24">
        <dbReference type="Rhea" id="RHEA:41813"/>
    </physiologicalReaction>
</comment>
<keyword evidence="54" id="KW-1185">Reference proteome</keyword>
<comment type="catalytic activity">
    <reaction evidence="15">
        <text>(3R)-hydroxyoctadecanoyl-[ACP] = (2E)-octadecenoyl-[ACP] + H2O</text>
        <dbReference type="Rhea" id="RHEA:41924"/>
        <dbReference type="Rhea" id="RHEA-COMP:9654"/>
        <dbReference type="Rhea" id="RHEA-COMP:9655"/>
        <dbReference type="ChEBI" id="CHEBI:15377"/>
        <dbReference type="ChEBI" id="CHEBI:78488"/>
        <dbReference type="ChEBI" id="CHEBI:78489"/>
    </reaction>
    <physiologicalReaction direction="left-to-right" evidence="15">
        <dbReference type="Rhea" id="RHEA:41925"/>
    </physiologicalReaction>
</comment>
<comment type="catalytic activity">
    <reaction evidence="21">
        <text>a (3R)-hydroxyacyl-[ACP] + NADP(+) = a 3-oxoacyl-[ACP] + NADPH + H(+)</text>
        <dbReference type="Rhea" id="RHEA:17397"/>
        <dbReference type="Rhea" id="RHEA-COMP:9916"/>
        <dbReference type="Rhea" id="RHEA-COMP:9945"/>
        <dbReference type="ChEBI" id="CHEBI:15378"/>
        <dbReference type="ChEBI" id="CHEBI:57783"/>
        <dbReference type="ChEBI" id="CHEBI:58349"/>
        <dbReference type="ChEBI" id="CHEBI:78776"/>
        <dbReference type="ChEBI" id="CHEBI:78827"/>
        <dbReference type="EC" id="1.1.1.100"/>
    </reaction>
    <physiologicalReaction direction="right-to-left" evidence="21">
        <dbReference type="Rhea" id="RHEA:17399"/>
    </physiologicalReaction>
</comment>
<evidence type="ECO:0000259" key="50">
    <source>
        <dbReference type="PROSITE" id="PS50075"/>
    </source>
</evidence>
<keyword evidence="7" id="KW-0007">Acetylation</keyword>
<comment type="catalytic activity">
    <reaction evidence="40">
        <text>(2E)-octadecenoyl-[ACP] + NADPH + H(+) = octadecanoyl-[ACP] + NADP(+)</text>
        <dbReference type="Rhea" id="RHEA:41928"/>
        <dbReference type="Rhea" id="RHEA-COMP:9655"/>
        <dbReference type="Rhea" id="RHEA-COMP:9656"/>
        <dbReference type="ChEBI" id="CHEBI:15378"/>
        <dbReference type="ChEBI" id="CHEBI:57783"/>
        <dbReference type="ChEBI" id="CHEBI:58349"/>
        <dbReference type="ChEBI" id="CHEBI:78489"/>
        <dbReference type="ChEBI" id="CHEBI:78495"/>
    </reaction>
    <physiologicalReaction direction="left-to-right" evidence="40">
        <dbReference type="Rhea" id="RHEA:41929"/>
    </physiologicalReaction>
</comment>
<dbReference type="Proteomes" id="UP001153737">
    <property type="component" value="Chromosome 3"/>
</dbReference>
<comment type="catalytic activity">
    <reaction evidence="33">
        <text>(2E)-octenoyl-[ACP] + NADPH + H(+) = octanoyl-[ACP] + NADP(+)</text>
        <dbReference type="Rhea" id="RHEA:41848"/>
        <dbReference type="Rhea" id="RHEA-COMP:9635"/>
        <dbReference type="Rhea" id="RHEA-COMP:9636"/>
        <dbReference type="ChEBI" id="CHEBI:15378"/>
        <dbReference type="ChEBI" id="CHEBI:57783"/>
        <dbReference type="ChEBI" id="CHEBI:58349"/>
        <dbReference type="ChEBI" id="CHEBI:78462"/>
        <dbReference type="ChEBI" id="CHEBI:78463"/>
    </reaction>
    <physiologicalReaction direction="left-to-right" evidence="33">
        <dbReference type="Rhea" id="RHEA:41849"/>
    </physiologicalReaction>
</comment>
<keyword evidence="5" id="KW-0702">S-nitrosylation</keyword>
<dbReference type="EMBL" id="OU896709">
    <property type="protein sequence ID" value="CAH1160281.1"/>
    <property type="molecule type" value="Genomic_DNA"/>
</dbReference>
<dbReference type="InterPro" id="IPR016035">
    <property type="entry name" value="Acyl_Trfase/lysoPLipase"/>
</dbReference>
<dbReference type="Gene3D" id="3.40.47.10">
    <property type="match status" value="1"/>
</dbReference>
<accession>A0A9P0DNT9</accession>
<comment type="catalytic activity">
    <reaction evidence="23">
        <text>tetradecanoyl-[ACP] + malonyl-[ACP] + H(+) = 3-oxohexadecanoyl-[ACP] + holo-[ACP] + CO2</text>
        <dbReference type="Rhea" id="RHEA:41900"/>
        <dbReference type="Rhea" id="RHEA-COMP:9623"/>
        <dbReference type="Rhea" id="RHEA-COMP:9648"/>
        <dbReference type="Rhea" id="RHEA-COMP:9649"/>
        <dbReference type="Rhea" id="RHEA-COMP:9685"/>
        <dbReference type="ChEBI" id="CHEBI:15378"/>
        <dbReference type="ChEBI" id="CHEBI:16526"/>
        <dbReference type="ChEBI" id="CHEBI:64479"/>
        <dbReference type="ChEBI" id="CHEBI:78449"/>
        <dbReference type="ChEBI" id="CHEBI:78477"/>
        <dbReference type="ChEBI" id="CHEBI:78478"/>
    </reaction>
    <physiologicalReaction direction="left-to-right" evidence="23">
        <dbReference type="Rhea" id="RHEA:41901"/>
    </physiologicalReaction>
</comment>
<dbReference type="InterPro" id="IPR011032">
    <property type="entry name" value="GroES-like_sf"/>
</dbReference>
<evidence type="ECO:0000256" key="29">
    <source>
        <dbReference type="ARBA" id="ARBA00047961"/>
    </source>
</evidence>
<dbReference type="OrthoDB" id="329835at2759"/>
<reference evidence="53" key="2">
    <citation type="submission" date="2022-10" db="EMBL/GenBank/DDBJ databases">
        <authorList>
            <consortium name="ENA_rothamsted_submissions"/>
            <consortium name="culmorum"/>
            <person name="King R."/>
        </authorList>
    </citation>
    <scope>NUCLEOTIDE SEQUENCE</scope>
</reference>
<dbReference type="InterPro" id="IPR009081">
    <property type="entry name" value="PP-bd_ACP"/>
</dbReference>
<dbReference type="Pfam" id="PF16197">
    <property type="entry name" value="KAsynt_C_assoc"/>
    <property type="match status" value="1"/>
</dbReference>
<dbReference type="Pfam" id="PF00109">
    <property type="entry name" value="ketoacyl-synt"/>
    <property type="match status" value="1"/>
</dbReference>
<comment type="catalytic activity">
    <reaction evidence="20">
        <text>hexanoyl-[ACP] + malonyl-[ACP] + H(+) = 3-oxooctanoyl-[ACP] + holo-[ACP] + CO2</text>
        <dbReference type="Rhea" id="RHEA:41836"/>
        <dbReference type="Rhea" id="RHEA-COMP:9623"/>
        <dbReference type="Rhea" id="RHEA-COMP:9632"/>
        <dbReference type="Rhea" id="RHEA-COMP:9633"/>
        <dbReference type="Rhea" id="RHEA-COMP:9685"/>
        <dbReference type="ChEBI" id="CHEBI:15378"/>
        <dbReference type="ChEBI" id="CHEBI:16526"/>
        <dbReference type="ChEBI" id="CHEBI:64479"/>
        <dbReference type="ChEBI" id="CHEBI:78449"/>
        <dbReference type="ChEBI" id="CHEBI:78459"/>
        <dbReference type="ChEBI" id="CHEBI:78460"/>
    </reaction>
    <physiologicalReaction direction="left-to-right" evidence="20">
        <dbReference type="Rhea" id="RHEA:41837"/>
    </physiologicalReaction>
</comment>
<evidence type="ECO:0000256" key="6">
    <source>
        <dbReference type="ARBA" id="ARBA00022898"/>
    </source>
</evidence>
<dbReference type="Pfam" id="PF08659">
    <property type="entry name" value="KR"/>
    <property type="match status" value="1"/>
</dbReference>
<comment type="catalytic activity">
    <reaction evidence="44">
        <text>3-oxohexadecanoyl-[ACP] + NADPH + H(+) = (3R)-hydroxyhexadecanoyl-[ACP] + NADP(+)</text>
        <dbReference type="Rhea" id="RHEA:41904"/>
        <dbReference type="Rhea" id="RHEA-COMP:9649"/>
        <dbReference type="Rhea" id="RHEA-COMP:9650"/>
        <dbReference type="ChEBI" id="CHEBI:15378"/>
        <dbReference type="ChEBI" id="CHEBI:57783"/>
        <dbReference type="ChEBI" id="CHEBI:58349"/>
        <dbReference type="ChEBI" id="CHEBI:78478"/>
        <dbReference type="ChEBI" id="CHEBI:78480"/>
    </reaction>
    <physiologicalReaction direction="left-to-right" evidence="44">
        <dbReference type="Rhea" id="RHEA:41905"/>
    </physiologicalReaction>
</comment>
<dbReference type="InterPro" id="IPR014031">
    <property type="entry name" value="Ketoacyl_synth_C"/>
</dbReference>
<comment type="catalytic activity">
    <reaction evidence="25">
        <text>dodecanoyl-[ACP] + malonyl-[ACP] + H(+) = 3-oxotetradecanoyl-[ACP] + holo-[ACP] + CO2</text>
        <dbReference type="Rhea" id="RHEA:41884"/>
        <dbReference type="Rhea" id="RHEA-COMP:9623"/>
        <dbReference type="Rhea" id="RHEA-COMP:9644"/>
        <dbReference type="Rhea" id="RHEA-COMP:9645"/>
        <dbReference type="Rhea" id="RHEA-COMP:9685"/>
        <dbReference type="ChEBI" id="CHEBI:15378"/>
        <dbReference type="ChEBI" id="CHEBI:16526"/>
        <dbReference type="ChEBI" id="CHEBI:64479"/>
        <dbReference type="ChEBI" id="CHEBI:65264"/>
        <dbReference type="ChEBI" id="CHEBI:78449"/>
        <dbReference type="ChEBI" id="CHEBI:78473"/>
    </reaction>
    <physiologicalReaction direction="left-to-right" evidence="25">
        <dbReference type="Rhea" id="RHEA:41885"/>
    </physiologicalReaction>
</comment>
<comment type="catalytic activity">
    <reaction evidence="16">
        <text>(3R)-hydroxyhexadecanoyl-[ACP] = (2E)-hexadecenoyl-[ACP] + H2O</text>
        <dbReference type="Rhea" id="RHEA:41908"/>
        <dbReference type="Rhea" id="RHEA-COMP:9650"/>
        <dbReference type="Rhea" id="RHEA-COMP:9651"/>
        <dbReference type="ChEBI" id="CHEBI:15377"/>
        <dbReference type="ChEBI" id="CHEBI:78480"/>
        <dbReference type="ChEBI" id="CHEBI:78481"/>
    </reaction>
    <physiologicalReaction direction="left-to-right" evidence="16">
        <dbReference type="Rhea" id="RHEA:41909"/>
    </physiologicalReaction>
</comment>
<evidence type="ECO:0000256" key="19">
    <source>
        <dbReference type="ARBA" id="ARBA00047300"/>
    </source>
</evidence>
<evidence type="ECO:0000256" key="22">
    <source>
        <dbReference type="ARBA" id="ARBA00047440"/>
    </source>
</evidence>
<name>A0A9P0DNT9_PHACE</name>
<dbReference type="PROSITE" id="PS52004">
    <property type="entry name" value="KS3_2"/>
    <property type="match status" value="1"/>
</dbReference>
<evidence type="ECO:0000256" key="13">
    <source>
        <dbReference type="ARBA" id="ARBA00023394"/>
    </source>
</evidence>
<dbReference type="SUPFAM" id="SSF52151">
    <property type="entry name" value="FabD/lysophospholipase-like"/>
    <property type="match status" value="1"/>
</dbReference>
<dbReference type="CDD" id="cd00833">
    <property type="entry name" value="PKS"/>
    <property type="match status" value="1"/>
</dbReference>
<dbReference type="InterPro" id="IPR020843">
    <property type="entry name" value="ER"/>
</dbReference>
<evidence type="ECO:0000256" key="49">
    <source>
        <dbReference type="PROSITE-ProRule" id="PRU01363"/>
    </source>
</evidence>
<dbReference type="SMART" id="SM00829">
    <property type="entry name" value="PKS_ER"/>
    <property type="match status" value="1"/>
</dbReference>
<evidence type="ECO:0000256" key="34">
    <source>
        <dbReference type="ARBA" id="ARBA00048506"/>
    </source>
</evidence>
<dbReference type="CDD" id="cd05195">
    <property type="entry name" value="enoyl_red"/>
    <property type="match status" value="1"/>
</dbReference>
<protein>
    <submittedName>
        <fullName evidence="53">Uncharacterized protein</fullName>
    </submittedName>
</protein>
<evidence type="ECO:0000259" key="52">
    <source>
        <dbReference type="PROSITE" id="PS52019"/>
    </source>
</evidence>
<evidence type="ECO:0000256" key="23">
    <source>
        <dbReference type="ARBA" id="ARBA00047451"/>
    </source>
</evidence>
<dbReference type="InterPro" id="IPR049391">
    <property type="entry name" value="FAS_pseudo-KR"/>
</dbReference>
<comment type="catalytic activity">
    <reaction evidence="13">
        <text>a (3R)-hydroxyacyl-[ACP] = a (2E)-enoyl-[ACP] + H2O</text>
        <dbReference type="Rhea" id="RHEA:13097"/>
        <dbReference type="Rhea" id="RHEA-COMP:9925"/>
        <dbReference type="Rhea" id="RHEA-COMP:9945"/>
        <dbReference type="ChEBI" id="CHEBI:15377"/>
        <dbReference type="ChEBI" id="CHEBI:78784"/>
        <dbReference type="ChEBI" id="CHEBI:78827"/>
        <dbReference type="EC" id="4.2.1.59"/>
    </reaction>
    <physiologicalReaction direction="left-to-right" evidence="13">
        <dbReference type="Rhea" id="RHEA:13098"/>
    </physiologicalReaction>
</comment>
<evidence type="ECO:0000256" key="35">
    <source>
        <dbReference type="ARBA" id="ARBA00048571"/>
    </source>
</evidence>
<evidence type="ECO:0000256" key="7">
    <source>
        <dbReference type="ARBA" id="ARBA00022990"/>
    </source>
</evidence>
<comment type="catalytic activity">
    <reaction evidence="31">
        <text>(2E)-dodecenoyl-[ACP] + NADPH + H(+) = dodecanoyl-[ACP] + NADP(+)</text>
        <dbReference type="Rhea" id="RHEA:41880"/>
        <dbReference type="Rhea" id="RHEA-COMP:9643"/>
        <dbReference type="Rhea" id="RHEA-COMP:9644"/>
        <dbReference type="ChEBI" id="CHEBI:15378"/>
        <dbReference type="ChEBI" id="CHEBI:57783"/>
        <dbReference type="ChEBI" id="CHEBI:58349"/>
        <dbReference type="ChEBI" id="CHEBI:65264"/>
        <dbReference type="ChEBI" id="CHEBI:78472"/>
    </reaction>
    <physiologicalReaction direction="left-to-right" evidence="31">
        <dbReference type="Rhea" id="RHEA:41881"/>
    </physiologicalReaction>
</comment>
<comment type="catalytic activity">
    <reaction evidence="26">
        <text>(2E)-hexadecenoyl-[ACP] + NADPH + H(+) = hexadecanoyl-[ACP] + NADP(+)</text>
        <dbReference type="Rhea" id="RHEA:41912"/>
        <dbReference type="Rhea" id="RHEA-COMP:9651"/>
        <dbReference type="Rhea" id="RHEA-COMP:9652"/>
        <dbReference type="ChEBI" id="CHEBI:15378"/>
        <dbReference type="ChEBI" id="CHEBI:57783"/>
        <dbReference type="ChEBI" id="CHEBI:58349"/>
        <dbReference type="ChEBI" id="CHEBI:78481"/>
        <dbReference type="ChEBI" id="CHEBI:78483"/>
    </reaction>
    <physiologicalReaction direction="left-to-right" evidence="26">
        <dbReference type="Rhea" id="RHEA:41913"/>
    </physiologicalReaction>
</comment>
<dbReference type="PANTHER" id="PTHR43775">
    <property type="entry name" value="FATTY ACID SYNTHASE"/>
    <property type="match status" value="1"/>
</dbReference>
<evidence type="ECO:0000256" key="36">
    <source>
        <dbReference type="ARBA" id="ARBA00048650"/>
    </source>
</evidence>
<organism evidence="53 54">
    <name type="scientific">Phaedon cochleariae</name>
    <name type="common">Mustard beetle</name>
    <dbReference type="NCBI Taxonomy" id="80249"/>
    <lineage>
        <taxon>Eukaryota</taxon>
        <taxon>Metazoa</taxon>
        <taxon>Ecdysozoa</taxon>
        <taxon>Arthropoda</taxon>
        <taxon>Hexapoda</taxon>
        <taxon>Insecta</taxon>
        <taxon>Pterygota</taxon>
        <taxon>Neoptera</taxon>
        <taxon>Endopterygota</taxon>
        <taxon>Coleoptera</taxon>
        <taxon>Polyphaga</taxon>
        <taxon>Cucujiformia</taxon>
        <taxon>Chrysomeloidea</taxon>
        <taxon>Chrysomelidae</taxon>
        <taxon>Chrysomelinae</taxon>
        <taxon>Chrysomelini</taxon>
        <taxon>Phaedon</taxon>
    </lineage>
</organism>
<evidence type="ECO:0000256" key="28">
    <source>
        <dbReference type="ARBA" id="ARBA00047953"/>
    </source>
</evidence>
<evidence type="ECO:0000259" key="51">
    <source>
        <dbReference type="PROSITE" id="PS52004"/>
    </source>
</evidence>
<dbReference type="InterPro" id="IPR050091">
    <property type="entry name" value="PKS_NRPS_Biosynth_Enz"/>
</dbReference>
<proteinExistence type="predicted"/>
<evidence type="ECO:0000256" key="40">
    <source>
        <dbReference type="ARBA" id="ARBA00049019"/>
    </source>
</evidence>
<evidence type="ECO:0000256" key="42">
    <source>
        <dbReference type="ARBA" id="ARBA00049171"/>
    </source>
</evidence>
<evidence type="ECO:0000256" key="21">
    <source>
        <dbReference type="ARBA" id="ARBA00047400"/>
    </source>
</evidence>
<comment type="pathway">
    <text evidence="1">Lipid metabolism.</text>
</comment>
<evidence type="ECO:0000256" key="31">
    <source>
        <dbReference type="ARBA" id="ARBA00048281"/>
    </source>
</evidence>
<sequence length="2340" mass="261834">MENEFGNDNGEKNYNFIQGRLLSHPQPGEEIVVTGISGYFPHSENVLEFQENLYMKRKMLHGNMRWDFQHAEIPEVTGAVPNADKFDAGFFGIHERQGHTQDAASRMLLERTVEAIFDAGLHPSDFENTNTGLYVGACFSENEKYCFFDNMIPQNFAYTGAVRSMIAHRVSYFLKLKGPSFIADTACSSSFYALEHAYRDLRFGNVDMAIVAGTNLCMHPFASLQFARLGVLCKDGVCKSFDEAANGYVRSEVIGVMILQKAKHAKRKYLELIHAKTNCDGYKETGITFPSKDSQYALMKEVYDESGISPYSLSYLEAHGTGTAVGDPEECGGIDELFAKGRPTPLLMGSVKSNIGHAEPASGIASIIKCIIATENGYIPPNINYNKPNPNILGLVEGRMKVVTQKIPFEDDRGLIGINSFGFGGGNGHLLVRGNKKEKVNGGLPKDDLPRLLCLSGRTNEAVVHLIDDIKNNPLDAEHIRLLHNVFRKDISNHLYRGFSIVSKHGEVCRFTERYRGLQVPFYLTFGELENWCEIGNDLMDIPIFRDTLQRIQKKLTTKGVKIIEIMKKASAEDRNTYHALGSVVVQMGIIDVLKTIKIVPKFQFGYSYGEILSAYFDEYLSLDETVNCAFEINKSINLIDDWNTENYKSMNIIEQVNGYYPTGHHSSGSVLENFRQALSFNKPTGIKKNLLENLSNIIKSKPTKTGKLNNSFATAEYFVEAMSDTISHNFLECLEKNSILLKIGTFPINGAIKCVKVINFFSKESANYVVDFLKILGNLYVNGHHPQVASMYPEIKFPVGRGTRMISPHIKWNHDRIWNVPLYKINSNDITAQQELKKVKIQLSDHEWSYVDGHVIDGRNLFPATGYLYLVWETLCEANDVPMNIRDVVFENCKFLRATSVPPKGFISYGVSINRCSGRFEVSEGDYPVVTGRIYALDENINSTSVFGEARDIDESVLEMKTKDIYKELRLRGYNYKGDFRSMVACDVNASKALIRWNENWVAFLDNMLQMKILKTDSRLLYVPTFIAHLRIPSKTHREWLVETYISQGKETILPVYSNEMADTITCGGVEIKGLVATSIARKKELGIPVLEKYVFVPNSATLSIEQSVRVNMQLLLENALVYKVKAVEVIDEFTKPDATLLTPLVKMVFEDQPLIQPLVKILTKNALEADVPVEDKKLSEELDNLLVIASNLLERTELLQDALRSLKDNGYILSREPLSFDPITAIARNDLTLLTTHRTDTETLVFLKKTSTTHKEPFVLRVTSSDDFSWIATLQDQLKSKKTDNVVLYAQNEPHSGILGLVNCLRREPDTTNVKCVFIMDEAEEFSLAAPFYAEQLAKNMAINVWKGGSWGTYRHLLIEDLEKIESEHCFVNSGIRGDLSSLAWYQGPLQHDMIEPCEWRLAYVYYASLNFRDVMTASGRINNDVITQNRIDQQCVQGFEFSGIDSRGNRIMGMKTHGALSTLVLSDNYLTFKVPEGMSLRDAATLPVVYGTVIYAMVLRGKLKRGDSVLIHSGTGGVGQAAIRMALHYGCKIYTTVGTKAKRDFIKKTFPQLKDCHIGDSHSNSFETTIKRDTKGRGVDLVLNSLAEEKLQTSLRCVARGGRFLEIGKFDLANNNSINLRVLEKDVSFHGVMLDQLMSAPPTVKREITQVFTEALEAGHVKPLDATVFGFDQVEEAFRYMATGKHMGKVMIKIREEEMCNSSSLVSKFPCKPRYFCDPDKTYIIMGGLGGFGLELADWLVLRGAKNIVLTSRSGVKTGYQQLRIKCWKSYGATIKISKADITTKEGCRTLVQEAQKLGEITAIFNLAVVLADALFENQTKESFVTSSGPKSLATKYIDEISRELCPGLRDFVIFSSVTCGRGNAGQTNYGMSNSVMERICEQRKQDGFPALAIQWGAIGEVGLVAEMQEIECELEIGGTLQQRISSCLSVLDGFLVKRDSTIVSSMVVAEKRGAQEKAENIVQVVVNILGLTSAKNVSHHCTLPELGMDSMTAVEIKQILERDYEVFLSPKDMRTMTLAKLKKIQEDSDLATKDETKQTDANEGLEMFFRISLEETDNTSSHMRLQSKTEDNPSGRNIVIFPGIDGSAKALEPMARHLDGDVLGLQFIHEECCTTVQNMAQKLLPVVEEHLKDSKTFKMIAYSFGSMVALEIVHILESKGYEGTVALVDGSPLIFKHNLIDKIGNSADSERVLQTLILCHLLKYYISAEAASQHEASLFGCESWDDRVEMAIRIVGDKSKLSKEYQRSVSTGIYERTKCIMNYVPSFTSIKSKVKLYRSTLNSFSYPEEDYGLSGVCGHPVEVEYVDGSHISILDNVALPELINSLFSVESSGEAQ</sequence>
<evidence type="ECO:0000256" key="33">
    <source>
        <dbReference type="ARBA" id="ARBA00048420"/>
    </source>
</evidence>
<dbReference type="Gene3D" id="3.40.366.10">
    <property type="entry name" value="Malonyl-Coenzyme A Acyl Carrier Protein, domain 2"/>
    <property type="match status" value="1"/>
</dbReference>
<dbReference type="InterPro" id="IPR020806">
    <property type="entry name" value="PKS_PP-bd"/>
</dbReference>
<evidence type="ECO:0000256" key="5">
    <source>
        <dbReference type="ARBA" id="ARBA00022799"/>
    </source>
</evidence>
<evidence type="ECO:0000256" key="17">
    <source>
        <dbReference type="ARBA" id="ARBA00023402"/>
    </source>
</evidence>
<feature type="domain" description="Carrier" evidence="50">
    <location>
        <begin position="1959"/>
        <end position="2036"/>
    </location>
</feature>
<feature type="active site" description="Proton acceptor; for dehydratase activity" evidence="49">
    <location>
        <position position="855"/>
    </location>
</feature>
<dbReference type="Gene3D" id="1.10.1200.10">
    <property type="entry name" value="ACP-like"/>
    <property type="match status" value="1"/>
</dbReference>
<comment type="catalytic activity">
    <reaction evidence="37">
        <text>holo-[ACP] + acetyl-CoA = acetyl-[ACP] + CoA</text>
        <dbReference type="Rhea" id="RHEA:41788"/>
        <dbReference type="Rhea" id="RHEA-COMP:9621"/>
        <dbReference type="Rhea" id="RHEA-COMP:9685"/>
        <dbReference type="ChEBI" id="CHEBI:57287"/>
        <dbReference type="ChEBI" id="CHEBI:57288"/>
        <dbReference type="ChEBI" id="CHEBI:64479"/>
        <dbReference type="ChEBI" id="CHEBI:78446"/>
        <dbReference type="EC" id="2.3.1.38"/>
    </reaction>
    <physiologicalReaction direction="left-to-right" evidence="37">
        <dbReference type="Rhea" id="RHEA:41789"/>
    </physiologicalReaction>
</comment>
<dbReference type="SUPFAM" id="SSF47336">
    <property type="entry name" value="ACP-like"/>
    <property type="match status" value="1"/>
</dbReference>
<dbReference type="GO" id="GO:0031177">
    <property type="term" value="F:phosphopantetheine binding"/>
    <property type="evidence" value="ECO:0007669"/>
    <property type="project" value="InterPro"/>
</dbReference>
<comment type="catalytic activity">
    <reaction evidence="17">
        <text>(3R)-hydroxybutanoyl-[ACP] = (2E)-butenoyl-[ACP] + H2O</text>
        <dbReference type="Rhea" id="RHEA:41808"/>
        <dbReference type="Rhea" id="RHEA-COMP:9626"/>
        <dbReference type="Rhea" id="RHEA-COMP:9627"/>
        <dbReference type="ChEBI" id="CHEBI:15377"/>
        <dbReference type="ChEBI" id="CHEBI:78451"/>
        <dbReference type="ChEBI" id="CHEBI:78453"/>
    </reaction>
    <physiologicalReaction direction="left-to-right" evidence="17">
        <dbReference type="Rhea" id="RHEA:41809"/>
    </physiologicalReaction>
</comment>
<comment type="catalytic activity">
    <reaction evidence="30">
        <text>hexadecanoyl-[ACP] + malonyl-[ACP] + H(+) = 3-oxooctadecanoyl-[ACP] + holo-[ACP] + CO2</text>
        <dbReference type="Rhea" id="RHEA:41916"/>
        <dbReference type="Rhea" id="RHEA-COMP:9623"/>
        <dbReference type="Rhea" id="RHEA-COMP:9652"/>
        <dbReference type="Rhea" id="RHEA-COMP:9653"/>
        <dbReference type="Rhea" id="RHEA-COMP:9685"/>
        <dbReference type="ChEBI" id="CHEBI:15378"/>
        <dbReference type="ChEBI" id="CHEBI:16526"/>
        <dbReference type="ChEBI" id="CHEBI:64479"/>
        <dbReference type="ChEBI" id="CHEBI:78449"/>
        <dbReference type="ChEBI" id="CHEBI:78483"/>
        <dbReference type="ChEBI" id="CHEBI:78487"/>
    </reaction>
    <physiologicalReaction direction="left-to-right" evidence="30">
        <dbReference type="Rhea" id="RHEA:41917"/>
    </physiologicalReaction>
</comment>
<comment type="catalytic activity">
    <reaction evidence="19">
        <text>3-oxooctadecanoyl-[ACP] + NADPH + H(+) = (3R)-hydroxyoctadecanoyl-[ACP] + NADP(+)</text>
        <dbReference type="Rhea" id="RHEA:41920"/>
        <dbReference type="Rhea" id="RHEA-COMP:9653"/>
        <dbReference type="Rhea" id="RHEA-COMP:9654"/>
        <dbReference type="ChEBI" id="CHEBI:15378"/>
        <dbReference type="ChEBI" id="CHEBI:57783"/>
        <dbReference type="ChEBI" id="CHEBI:58349"/>
        <dbReference type="ChEBI" id="CHEBI:78487"/>
        <dbReference type="ChEBI" id="CHEBI:78488"/>
    </reaction>
    <physiologicalReaction direction="left-to-right" evidence="19">
        <dbReference type="Rhea" id="RHEA:41921"/>
    </physiologicalReaction>
</comment>
<dbReference type="GO" id="GO:0004312">
    <property type="term" value="F:fatty acid synthase activity"/>
    <property type="evidence" value="ECO:0007669"/>
    <property type="project" value="TreeGrafter"/>
</dbReference>